<dbReference type="PRINTS" id="PR00320">
    <property type="entry name" value="GPROTEINBRPT"/>
</dbReference>
<dbReference type="PROSITE" id="PS50294">
    <property type="entry name" value="WD_REPEATS_REGION"/>
    <property type="match status" value="7"/>
</dbReference>
<dbReference type="EMBL" id="AAFI02000014">
    <property type="protein sequence ID" value="EAL69288.1"/>
    <property type="molecule type" value="Genomic_DNA"/>
</dbReference>
<evidence type="ECO:0000313" key="9">
    <source>
        <dbReference type="Proteomes" id="UP000002195"/>
    </source>
</evidence>
<gene>
    <name evidence="8" type="primary">utp13</name>
    <name evidence="8" type="ORF">DDB_G0276283</name>
</gene>
<dbReference type="HOGENOM" id="CLU_009276_0_0_1"/>
<dbReference type="InParanoid" id="Q7KWS8"/>
<dbReference type="PANTHER" id="PTHR19854:SF15">
    <property type="entry name" value="TRANSDUCIN BETA-LIKE PROTEIN 3"/>
    <property type="match status" value="1"/>
</dbReference>
<keyword evidence="3" id="KW-0677">Repeat</keyword>
<keyword evidence="9" id="KW-1185">Reference proteome</keyword>
<dbReference type="FunFam" id="2.130.10.10:FF:001665">
    <property type="entry name" value="U3 small nucleolar RNA-associated protein 13"/>
    <property type="match status" value="1"/>
</dbReference>
<dbReference type="SUPFAM" id="SSF50998">
    <property type="entry name" value="Quinoprotein alcohol dehydrogenase-like"/>
    <property type="match status" value="1"/>
</dbReference>
<dbReference type="Gene3D" id="2.130.10.10">
    <property type="entry name" value="YVTN repeat-like/Quinoprotein amine dehydrogenase"/>
    <property type="match status" value="3"/>
</dbReference>
<dbReference type="VEuPathDB" id="AmoebaDB:DDB_G0276283"/>
<dbReference type="CDD" id="cd00200">
    <property type="entry name" value="WD40"/>
    <property type="match status" value="2"/>
</dbReference>
<dbReference type="InterPro" id="IPR020472">
    <property type="entry name" value="WD40_PAC1"/>
</dbReference>
<evidence type="ECO:0000313" key="8">
    <source>
        <dbReference type="EMBL" id="EAL69288.1"/>
    </source>
</evidence>
<evidence type="ECO:0000256" key="5">
    <source>
        <dbReference type="PROSITE-ProRule" id="PRU00221"/>
    </source>
</evidence>
<feature type="domain" description="U3 small nucleolar RNA-associated protein 13 C-terminal" evidence="7">
    <location>
        <begin position="702"/>
        <end position="839"/>
    </location>
</feature>
<feature type="repeat" description="WD" evidence="5">
    <location>
        <begin position="462"/>
        <end position="497"/>
    </location>
</feature>
<accession>Q551V4</accession>
<comment type="caution">
    <text evidence="8">The sequence shown here is derived from an EMBL/GenBank/DDBJ whole genome shotgun (WGS) entry which is preliminary data.</text>
</comment>
<feature type="repeat" description="WD" evidence="5">
    <location>
        <begin position="207"/>
        <end position="248"/>
    </location>
</feature>
<evidence type="ECO:0000256" key="4">
    <source>
        <dbReference type="ARBA" id="ARBA00023242"/>
    </source>
</evidence>
<keyword evidence="2 5" id="KW-0853">WD repeat</keyword>
<evidence type="ECO:0000256" key="1">
    <source>
        <dbReference type="ARBA" id="ARBA00004604"/>
    </source>
</evidence>
<dbReference type="STRING" id="44689.Q7KWS8"/>
<dbReference type="InterPro" id="IPR013934">
    <property type="entry name" value="Utp13_C"/>
</dbReference>
<accession>Q7KWS8</accession>
<sequence length="902" mass="101857">MIRYVECEPVTDDEEFQDEQPIQKVEPKAPSRKLKTVFKPDYEIGSLFTGGSLRISEDSKFIVSQAGYEIKIIDTEHGTVISKIESDTKISTFALSPNNEEILIGCSNLQIKQYRIEDQSLVKIWKGHEGPINEIDIHSSGNIVASASSDKTVKVWDLEKGYCTHNFQHDDVVTMLKFHPTLLKLVTVCLDLNIRVYDLVTKECVILTNHLSQISGITFSNSGKELISSGRDKVLNVWDMLSKNPKKTIPIYQELGGIITLPKESYNSLPENSKIKIEKIREKVKTMAAHADKIKNGDDITIVIGGEEVLRAWCTETGECIWNDQNIEFKKKTDNDDKDKTDTLYTISSIINNKDKIISITSEHNLLIYNGKTLERQGEIIGYNDEIIDIKYINDDNIIVATNSNEIKTYDLNTKRAQVLRGHEDLVMSVDVSADGKHIISGSRDKSAMIWDLEKKESIAQLTGHTGVISCVALPKKPSTSMFAITASDDRTIKLWKGFSTTSSSGGDDSKKKDKKISASVTKIAHEKDINSISIAPNDKIFATASQDSYVKLWNVNNLEPITSIKAHRRGVWHVEFSPIDQCFLTCSADGTIKIWSLSDYTCLKTLEGHKGSVLKASFISFGMQIVSVASEGLIKLWNIKTNECLNTFEGHESKIWALSVAKDQERFITGGSDSKLIAWKDHTEIELEIQKKKEENQVLYKQHLDTAIRKKDYYSALKLALVLDQPRQTLNIFNSMYYDDQSIGESVIQGCIGRLSPNEVVKCLRFIRDWNTNSKFVSISQIVLNSIITSFKPDELSKLSVGEMPKLLESIIPYTDRHFQRIDKMLQKTYLIDFTIQSINPAASTLSMDRVETSHIDQNYKKSLDQLIKEPTKPMKKSIQTPTSQKKKEKKKTFFKSNANK</sequence>
<dbReference type="Reactome" id="R-DDI-6791226">
    <property type="pathway name" value="Major pathway of rRNA processing in the nucleolus and cytosol"/>
</dbReference>
<dbReference type="dictyBase" id="DDB_G0276283">
    <property type="gene designation" value="utp13"/>
</dbReference>
<dbReference type="SMR" id="Q7KWS8"/>
<dbReference type="GO" id="GO:0030686">
    <property type="term" value="C:90S preribosome"/>
    <property type="evidence" value="ECO:0000318"/>
    <property type="project" value="GO_Central"/>
</dbReference>
<dbReference type="PaxDb" id="44689-DDB0237552"/>
<dbReference type="PhylomeDB" id="Q7KWS8"/>
<dbReference type="Proteomes" id="UP000002195">
    <property type="component" value="Unassembled WGS sequence"/>
</dbReference>
<dbReference type="KEGG" id="ddi:DDB_G0276283"/>
<dbReference type="GO" id="GO:0006364">
    <property type="term" value="P:rRNA processing"/>
    <property type="evidence" value="ECO:0000250"/>
    <property type="project" value="dictyBase"/>
</dbReference>
<dbReference type="InterPro" id="IPR019775">
    <property type="entry name" value="WD40_repeat_CS"/>
</dbReference>
<evidence type="ECO:0000256" key="3">
    <source>
        <dbReference type="ARBA" id="ARBA00022737"/>
    </source>
</evidence>
<dbReference type="InterPro" id="IPR011047">
    <property type="entry name" value="Quinoprotein_ADH-like_sf"/>
</dbReference>
<feature type="repeat" description="WD" evidence="5">
    <location>
        <begin position="565"/>
        <end position="606"/>
    </location>
</feature>
<dbReference type="GeneID" id="8620427"/>
<evidence type="ECO:0000256" key="6">
    <source>
        <dbReference type="SAM" id="MobiDB-lite"/>
    </source>
</evidence>
<dbReference type="InterPro" id="IPR001680">
    <property type="entry name" value="WD40_rpt"/>
</dbReference>
<dbReference type="SUPFAM" id="SSF50978">
    <property type="entry name" value="WD40 repeat-like"/>
    <property type="match status" value="1"/>
</dbReference>
<proteinExistence type="predicted"/>
<dbReference type="OMA" id="PYVQRHF"/>
<feature type="repeat" description="WD" evidence="5">
    <location>
        <begin position="523"/>
        <end position="564"/>
    </location>
</feature>
<dbReference type="PANTHER" id="PTHR19854">
    <property type="entry name" value="TRANSDUCIN BETA-LIKE 3"/>
    <property type="match status" value="1"/>
</dbReference>
<reference evidence="8 9" key="1">
    <citation type="journal article" date="2005" name="Nature">
        <title>The genome of the social amoeba Dictyostelium discoideum.</title>
        <authorList>
            <consortium name="The Dictyostelium discoideum Sequencing Consortium"/>
            <person name="Eichinger L."/>
            <person name="Pachebat J.A."/>
            <person name="Glockner G."/>
            <person name="Rajandream M.A."/>
            <person name="Sucgang R."/>
            <person name="Berriman M."/>
            <person name="Song J."/>
            <person name="Olsen R."/>
            <person name="Szafranski K."/>
            <person name="Xu Q."/>
            <person name="Tunggal B."/>
            <person name="Kummerfeld S."/>
            <person name="Madera M."/>
            <person name="Konfortov B.A."/>
            <person name="Rivero F."/>
            <person name="Bankier A.T."/>
            <person name="Lehmann R."/>
            <person name="Hamlin N."/>
            <person name="Davies R."/>
            <person name="Gaudet P."/>
            <person name="Fey P."/>
            <person name="Pilcher K."/>
            <person name="Chen G."/>
            <person name="Saunders D."/>
            <person name="Sodergren E."/>
            <person name="Davis P."/>
            <person name="Kerhornou A."/>
            <person name="Nie X."/>
            <person name="Hall N."/>
            <person name="Anjard C."/>
            <person name="Hemphill L."/>
            <person name="Bason N."/>
            <person name="Farbrother P."/>
            <person name="Desany B."/>
            <person name="Just E."/>
            <person name="Morio T."/>
            <person name="Rost R."/>
            <person name="Churcher C."/>
            <person name="Cooper J."/>
            <person name="Haydock S."/>
            <person name="van Driessche N."/>
            <person name="Cronin A."/>
            <person name="Goodhead I."/>
            <person name="Muzny D."/>
            <person name="Mourier T."/>
            <person name="Pain A."/>
            <person name="Lu M."/>
            <person name="Harper D."/>
            <person name="Lindsay R."/>
            <person name="Hauser H."/>
            <person name="James K."/>
            <person name="Quiles M."/>
            <person name="Madan Babu M."/>
            <person name="Saito T."/>
            <person name="Buchrieser C."/>
            <person name="Wardroper A."/>
            <person name="Felder M."/>
            <person name="Thangavelu M."/>
            <person name="Johnson D."/>
            <person name="Knights A."/>
            <person name="Loulseged H."/>
            <person name="Mungall K."/>
            <person name="Oliver K."/>
            <person name="Price C."/>
            <person name="Quail M.A."/>
            <person name="Urushihara H."/>
            <person name="Hernandez J."/>
            <person name="Rabbinowitsch E."/>
            <person name="Steffen D."/>
            <person name="Sanders M."/>
            <person name="Ma J."/>
            <person name="Kohara Y."/>
            <person name="Sharp S."/>
            <person name="Simmonds M."/>
            <person name="Spiegler S."/>
            <person name="Tivey A."/>
            <person name="Sugano S."/>
            <person name="White B."/>
            <person name="Walker D."/>
            <person name="Woodward J."/>
            <person name="Winckler T."/>
            <person name="Tanaka Y."/>
            <person name="Shaulsky G."/>
            <person name="Schleicher M."/>
            <person name="Weinstock G."/>
            <person name="Rosenthal A."/>
            <person name="Cox E.C."/>
            <person name="Chisholm R.L."/>
            <person name="Gibbs R."/>
            <person name="Loomis W.F."/>
            <person name="Platzer M."/>
            <person name="Kay R.R."/>
            <person name="Williams J."/>
            <person name="Dear P.H."/>
            <person name="Noegel A.A."/>
            <person name="Barrell B."/>
            <person name="Kuspa A."/>
        </authorList>
    </citation>
    <scope>NUCLEOTIDE SEQUENCE [LARGE SCALE GENOMIC DNA]</scope>
    <source>
        <strain evidence="8 9">AX4</strain>
    </source>
</reference>
<dbReference type="FunFam" id="2.130.10.10:FF:002097">
    <property type="entry name" value="Transducin family protein / WD-40 repeat family protein"/>
    <property type="match status" value="1"/>
</dbReference>
<organism evidence="8 9">
    <name type="scientific">Dictyostelium discoideum</name>
    <name type="common">Social amoeba</name>
    <dbReference type="NCBI Taxonomy" id="44689"/>
    <lineage>
        <taxon>Eukaryota</taxon>
        <taxon>Amoebozoa</taxon>
        <taxon>Evosea</taxon>
        <taxon>Eumycetozoa</taxon>
        <taxon>Dictyostelia</taxon>
        <taxon>Dictyosteliales</taxon>
        <taxon>Dictyosteliaceae</taxon>
        <taxon>Dictyostelium</taxon>
    </lineage>
</organism>
<keyword evidence="4" id="KW-0539">Nucleus</keyword>
<dbReference type="InterPro" id="IPR015943">
    <property type="entry name" value="WD40/YVTN_repeat-like_dom_sf"/>
</dbReference>
<feature type="repeat" description="WD" evidence="5">
    <location>
        <begin position="607"/>
        <end position="648"/>
    </location>
</feature>
<dbReference type="GO" id="GO:0000472">
    <property type="term" value="P:endonucleolytic cleavage to generate mature 5'-end of SSU-rRNA from (SSU-rRNA, 5.8S rRNA, LSU-rRNA)"/>
    <property type="evidence" value="ECO:0000318"/>
    <property type="project" value="GO_Central"/>
</dbReference>
<dbReference type="GO" id="GO:0030515">
    <property type="term" value="F:snoRNA binding"/>
    <property type="evidence" value="ECO:0000250"/>
    <property type="project" value="dictyBase"/>
</dbReference>
<dbReference type="InterPro" id="IPR036322">
    <property type="entry name" value="WD40_repeat_dom_sf"/>
</dbReference>
<dbReference type="PROSITE" id="PS50082">
    <property type="entry name" value="WD_REPEATS_2"/>
    <property type="match status" value="8"/>
</dbReference>
<dbReference type="GO" id="GO:0000480">
    <property type="term" value="P:endonucleolytic cleavage in 5'-ETS of tricistronic rRNA transcript (SSU-rRNA, 5.8S rRNA, LSU-rRNA)"/>
    <property type="evidence" value="ECO:0000318"/>
    <property type="project" value="GO_Central"/>
</dbReference>
<dbReference type="eggNOG" id="KOG0319">
    <property type="taxonomic scope" value="Eukaryota"/>
</dbReference>
<dbReference type="Pfam" id="PF08625">
    <property type="entry name" value="Utp13"/>
    <property type="match status" value="1"/>
</dbReference>
<feature type="repeat" description="WD" evidence="5">
    <location>
        <begin position="649"/>
        <end position="681"/>
    </location>
</feature>
<name>Q7KWS8_DICDI</name>
<dbReference type="GO" id="GO:0032040">
    <property type="term" value="C:small-subunit processome"/>
    <property type="evidence" value="ECO:0007669"/>
    <property type="project" value="InterPro"/>
</dbReference>
<dbReference type="AlphaFoldDB" id="Q7KWS8"/>
<evidence type="ECO:0000256" key="2">
    <source>
        <dbReference type="ARBA" id="ARBA00022574"/>
    </source>
</evidence>
<feature type="repeat" description="WD" evidence="5">
    <location>
        <begin position="420"/>
        <end position="461"/>
    </location>
</feature>
<dbReference type="GO" id="GO:0034511">
    <property type="term" value="F:U3 snoRNA binding"/>
    <property type="evidence" value="ECO:0000318"/>
    <property type="project" value="GO_Central"/>
</dbReference>
<dbReference type="GO" id="GO:0005730">
    <property type="term" value="C:nucleolus"/>
    <property type="evidence" value="ECO:0000318"/>
    <property type="project" value="GO_Central"/>
</dbReference>
<feature type="compositionally biased region" description="Basic residues" evidence="6">
    <location>
        <begin position="886"/>
        <end position="895"/>
    </location>
</feature>
<dbReference type="PROSITE" id="PS00678">
    <property type="entry name" value="WD_REPEATS_1"/>
    <property type="match status" value="3"/>
</dbReference>
<dbReference type="SMART" id="SM00320">
    <property type="entry name" value="WD40"/>
    <property type="match status" value="11"/>
</dbReference>
<dbReference type="FunCoup" id="Q7KWS8">
    <property type="interactions" value="967"/>
</dbReference>
<dbReference type="Pfam" id="PF00400">
    <property type="entry name" value="WD40"/>
    <property type="match status" value="8"/>
</dbReference>
<feature type="repeat" description="WD" evidence="5">
    <location>
        <begin position="125"/>
        <end position="166"/>
    </location>
</feature>
<comment type="subcellular location">
    <subcellularLocation>
        <location evidence="1">Nucleus</location>
        <location evidence="1">Nucleolus</location>
    </subcellularLocation>
</comment>
<evidence type="ECO:0000259" key="7">
    <source>
        <dbReference type="Pfam" id="PF08625"/>
    </source>
</evidence>
<protein>
    <submittedName>
        <fullName evidence="8">WD40 repeat-containing protein</fullName>
    </submittedName>
</protein>
<feature type="region of interest" description="Disordered" evidence="6">
    <location>
        <begin position="868"/>
        <end position="902"/>
    </location>
</feature>
<dbReference type="RefSeq" id="XP_643223.1">
    <property type="nucleotide sequence ID" value="XM_638131.1"/>
</dbReference>